<feature type="domain" description="SpoVT-AbrB" evidence="2">
    <location>
        <begin position="2"/>
        <end position="47"/>
    </location>
</feature>
<dbReference type="InterPro" id="IPR037914">
    <property type="entry name" value="SpoVT-AbrB_sf"/>
</dbReference>
<dbReference type="NCBIfam" id="TIGR01439">
    <property type="entry name" value="lp_hng_hel_AbrB"/>
    <property type="match status" value="1"/>
</dbReference>
<dbReference type="AlphaFoldDB" id="A0A5E6M5T7"/>
<dbReference type="Gene3D" id="2.10.260.10">
    <property type="match status" value="1"/>
</dbReference>
<evidence type="ECO:0000313" key="4">
    <source>
        <dbReference type="Proteomes" id="UP000334923"/>
    </source>
</evidence>
<dbReference type="EMBL" id="CABFVA020000008">
    <property type="protein sequence ID" value="VVM04678.1"/>
    <property type="molecule type" value="Genomic_DNA"/>
</dbReference>
<dbReference type="PROSITE" id="PS51740">
    <property type="entry name" value="SPOVT_ABRB"/>
    <property type="match status" value="1"/>
</dbReference>
<dbReference type="RefSeq" id="WP_142659106.1">
    <property type="nucleotide sequence ID" value="NZ_CABFVA020000008.1"/>
</dbReference>
<dbReference type="OrthoDB" id="33406at2"/>
<keyword evidence="4" id="KW-1185">Reference proteome</keyword>
<sequence>MRTRVTLDPWGRIVIPKSVREELQLSPGDRLELEKIDEQILLRPLRGRASLRKKHGVWVFRSGEPLSAETVERTIAEVRSGTEQPTG</sequence>
<evidence type="ECO:0000313" key="3">
    <source>
        <dbReference type="EMBL" id="VVM04678.1"/>
    </source>
</evidence>
<reference evidence="3 4" key="1">
    <citation type="submission" date="2019-09" db="EMBL/GenBank/DDBJ databases">
        <authorList>
            <person name="Cremers G."/>
        </authorList>
    </citation>
    <scope>NUCLEOTIDE SEQUENCE [LARGE SCALE GENOMIC DNA]</scope>
    <source>
        <strain evidence="3">4A</strain>
    </source>
</reference>
<dbReference type="Pfam" id="PF04014">
    <property type="entry name" value="MazE_antitoxin"/>
    <property type="match status" value="1"/>
</dbReference>
<dbReference type="SMART" id="SM00966">
    <property type="entry name" value="SpoVT_AbrB"/>
    <property type="match status" value="1"/>
</dbReference>
<name>A0A5E6M5T7_9BACT</name>
<dbReference type="GO" id="GO:0003677">
    <property type="term" value="F:DNA binding"/>
    <property type="evidence" value="ECO:0007669"/>
    <property type="project" value="UniProtKB-UniRule"/>
</dbReference>
<keyword evidence="1" id="KW-0238">DNA-binding</keyword>
<dbReference type="Proteomes" id="UP000334923">
    <property type="component" value="Unassembled WGS sequence"/>
</dbReference>
<accession>A0A5E6M5T7</accession>
<protein>
    <recommendedName>
        <fullName evidence="2">SpoVT-AbrB domain-containing protein</fullName>
    </recommendedName>
</protein>
<evidence type="ECO:0000256" key="1">
    <source>
        <dbReference type="PROSITE-ProRule" id="PRU01076"/>
    </source>
</evidence>
<gene>
    <name evidence="3" type="ORF">MAMT_00230</name>
</gene>
<evidence type="ECO:0000259" key="2">
    <source>
        <dbReference type="PROSITE" id="PS51740"/>
    </source>
</evidence>
<organism evidence="3 4">
    <name type="scientific">Methylacidimicrobium tartarophylax</name>
    <dbReference type="NCBI Taxonomy" id="1041768"/>
    <lineage>
        <taxon>Bacteria</taxon>
        <taxon>Pseudomonadati</taxon>
        <taxon>Verrucomicrobiota</taxon>
        <taxon>Methylacidimicrobium</taxon>
    </lineage>
</organism>
<dbReference type="InterPro" id="IPR007159">
    <property type="entry name" value="SpoVT-AbrB_dom"/>
</dbReference>
<dbReference type="SUPFAM" id="SSF89447">
    <property type="entry name" value="AbrB/MazE/MraZ-like"/>
    <property type="match status" value="1"/>
</dbReference>
<proteinExistence type="predicted"/>